<keyword evidence="1" id="KW-0732">Signal</keyword>
<dbReference type="EMBL" id="JBDKWZ010000011">
    <property type="protein sequence ID" value="MEN7549980.1"/>
    <property type="molecule type" value="Genomic_DNA"/>
</dbReference>
<organism evidence="2 3">
    <name type="scientific">Rapidithrix thailandica</name>
    <dbReference type="NCBI Taxonomy" id="413964"/>
    <lineage>
        <taxon>Bacteria</taxon>
        <taxon>Pseudomonadati</taxon>
        <taxon>Bacteroidota</taxon>
        <taxon>Cytophagia</taxon>
        <taxon>Cytophagales</taxon>
        <taxon>Flammeovirgaceae</taxon>
        <taxon>Rapidithrix</taxon>
    </lineage>
</organism>
<gene>
    <name evidence="2" type="ORF">AAG747_18790</name>
</gene>
<evidence type="ECO:0000313" key="2">
    <source>
        <dbReference type="EMBL" id="MEN7549980.1"/>
    </source>
</evidence>
<keyword evidence="3" id="KW-1185">Reference proteome</keyword>
<dbReference type="Proteomes" id="UP001403385">
    <property type="component" value="Unassembled WGS sequence"/>
</dbReference>
<proteinExistence type="predicted"/>
<dbReference type="NCBIfam" id="NF033709">
    <property type="entry name" value="PorV_fam"/>
    <property type="match status" value="1"/>
</dbReference>
<name>A0AAW9SDV5_9BACT</name>
<sequence>MKHPWFFLLLLLLPTWAWSQNTPKYSNEFLAIGVGARALAMANAQVAITEDATAGYWNPAGLLHIQDDYAFSLMHASYFAGMANYDYGGFALKIDSLSRLGASIIRFGVDDIPDTRFLFDADGNLNYNNIRSFSAADYAFILSYARLFPNLKNLQLGANFKVIHRSVGIFANAWGIGLDVGAQWQHKNWRLGLVGRDITGTYNAWYFNPETFYDVFNQTGNTIPDNSVEITLPRMILDGAYYWDFLKQKGQKPIAGVMITAGADITFDGKRNTLAHSDFASIDPHAGMELNYKKTVFIRGGIGQFQKIKDFNGSTSTSFQPNFGLGLQIKAFTIDYALTDIGDQAEGLYSHVFSVQYSFSKKQ</sequence>
<feature type="chain" id="PRO_5043959435" evidence="1">
    <location>
        <begin position="20"/>
        <end position="363"/>
    </location>
</feature>
<protein>
    <submittedName>
        <fullName evidence="2">PorV/PorQ family protein</fullName>
    </submittedName>
</protein>
<dbReference type="RefSeq" id="WP_346822759.1">
    <property type="nucleotide sequence ID" value="NZ_JBDKWZ010000011.1"/>
</dbReference>
<evidence type="ECO:0000256" key="1">
    <source>
        <dbReference type="SAM" id="SignalP"/>
    </source>
</evidence>
<feature type="signal peptide" evidence="1">
    <location>
        <begin position="1"/>
        <end position="19"/>
    </location>
</feature>
<comment type="caution">
    <text evidence="2">The sequence shown here is derived from an EMBL/GenBank/DDBJ whole genome shotgun (WGS) entry which is preliminary data.</text>
</comment>
<evidence type="ECO:0000313" key="3">
    <source>
        <dbReference type="Proteomes" id="UP001403385"/>
    </source>
</evidence>
<dbReference type="Gene3D" id="2.40.160.60">
    <property type="entry name" value="Outer membrane protein transport protein (OMPP1/FadL/TodX)"/>
    <property type="match status" value="1"/>
</dbReference>
<dbReference type="AlphaFoldDB" id="A0AAW9SDV5"/>
<reference evidence="2 3" key="1">
    <citation type="submission" date="2024-04" db="EMBL/GenBank/DDBJ databases">
        <title>Novel genus in family Flammeovirgaceae.</title>
        <authorList>
            <person name="Nguyen T.H."/>
            <person name="Vuong T.Q."/>
            <person name="Le H."/>
            <person name="Kim S.-G."/>
        </authorList>
    </citation>
    <scope>NUCLEOTIDE SEQUENCE [LARGE SCALE GENOMIC DNA]</scope>
    <source>
        <strain evidence="2 3">JCM 23209</strain>
    </source>
</reference>
<accession>A0AAW9SDV5</accession>